<dbReference type="AlphaFoldDB" id="A0A502E8K4"/>
<dbReference type="InterPro" id="IPR001647">
    <property type="entry name" value="HTH_TetR"/>
</dbReference>
<feature type="DNA-binding region" description="H-T-H motif" evidence="2">
    <location>
        <begin position="37"/>
        <end position="56"/>
    </location>
</feature>
<dbReference type="Pfam" id="PF00440">
    <property type="entry name" value="TetR_N"/>
    <property type="match status" value="1"/>
</dbReference>
<dbReference type="Gene3D" id="1.10.357.10">
    <property type="entry name" value="Tetracycline Repressor, domain 2"/>
    <property type="match status" value="1"/>
</dbReference>
<dbReference type="Proteomes" id="UP000320095">
    <property type="component" value="Unassembled WGS sequence"/>
</dbReference>
<dbReference type="GO" id="GO:0003700">
    <property type="term" value="F:DNA-binding transcription factor activity"/>
    <property type="evidence" value="ECO:0007669"/>
    <property type="project" value="TreeGrafter"/>
</dbReference>
<feature type="domain" description="HTH tetR-type" evidence="3">
    <location>
        <begin position="14"/>
        <end position="74"/>
    </location>
</feature>
<dbReference type="GO" id="GO:0000976">
    <property type="term" value="F:transcription cis-regulatory region binding"/>
    <property type="evidence" value="ECO:0007669"/>
    <property type="project" value="TreeGrafter"/>
</dbReference>
<evidence type="ECO:0000313" key="5">
    <source>
        <dbReference type="Proteomes" id="UP000320095"/>
    </source>
</evidence>
<comment type="caution">
    <text evidence="4">The sequence shown here is derived from an EMBL/GenBank/DDBJ whole genome shotgun (WGS) entry which is preliminary data.</text>
</comment>
<evidence type="ECO:0000259" key="3">
    <source>
        <dbReference type="PROSITE" id="PS50977"/>
    </source>
</evidence>
<dbReference type="InterPro" id="IPR023772">
    <property type="entry name" value="DNA-bd_HTH_TetR-type_CS"/>
</dbReference>
<dbReference type="PANTHER" id="PTHR30055:SF226">
    <property type="entry name" value="HTH-TYPE TRANSCRIPTIONAL REGULATOR PKSA"/>
    <property type="match status" value="1"/>
</dbReference>
<organism evidence="4 5">
    <name type="scientific">Mycolicibacterium hodleri</name>
    <dbReference type="NCBI Taxonomy" id="49897"/>
    <lineage>
        <taxon>Bacteria</taxon>
        <taxon>Bacillati</taxon>
        <taxon>Actinomycetota</taxon>
        <taxon>Actinomycetes</taxon>
        <taxon>Mycobacteriales</taxon>
        <taxon>Mycobacteriaceae</taxon>
        <taxon>Mycolicibacterium</taxon>
    </lineage>
</organism>
<evidence type="ECO:0000256" key="1">
    <source>
        <dbReference type="ARBA" id="ARBA00023125"/>
    </source>
</evidence>
<sequence>MAYRRTPAVQDRLDALRQRIVTSAIDMVARHGYGGCSIAAVASHAGIGTGTVYRHFANKGELFTEVFRLVSNQEVAALEAARDAAWARSHSGVDALAAAVQGFAERVLSAPTLAYALLAEPVDPQVDTERLFFRRTFRDALAVAIDDAVVCCEIPPQDTSLTAACAVGAIAEALVLPLTRGATDAAVVPAIVSVVIRSLGRCEPGDFSDAQNPSASL</sequence>
<name>A0A502E8K4_9MYCO</name>
<dbReference type="EMBL" id="RCZG01000006">
    <property type="protein sequence ID" value="TPG33212.1"/>
    <property type="molecule type" value="Genomic_DNA"/>
</dbReference>
<evidence type="ECO:0000256" key="2">
    <source>
        <dbReference type="PROSITE-ProRule" id="PRU00335"/>
    </source>
</evidence>
<dbReference type="InterPro" id="IPR050109">
    <property type="entry name" value="HTH-type_TetR-like_transc_reg"/>
</dbReference>
<dbReference type="PRINTS" id="PR00455">
    <property type="entry name" value="HTHTETR"/>
</dbReference>
<reference evidence="4 5" key="1">
    <citation type="journal article" date="2019" name="Environ. Microbiol.">
        <title>Species interactions and distinct microbial communities in high Arctic permafrost affected cryosols are associated with the CH4 and CO2 gas fluxes.</title>
        <authorList>
            <person name="Altshuler I."/>
            <person name="Hamel J."/>
            <person name="Turney S."/>
            <person name="Magnuson E."/>
            <person name="Levesque R."/>
            <person name="Greer C."/>
            <person name="Whyte L.G."/>
        </authorList>
    </citation>
    <scope>NUCLEOTIDE SEQUENCE [LARGE SCALE GENOMIC DNA]</scope>
    <source>
        <strain evidence="4 5">S5.20</strain>
    </source>
</reference>
<evidence type="ECO:0000313" key="4">
    <source>
        <dbReference type="EMBL" id="TPG33212.1"/>
    </source>
</evidence>
<proteinExistence type="predicted"/>
<dbReference type="PROSITE" id="PS01081">
    <property type="entry name" value="HTH_TETR_1"/>
    <property type="match status" value="1"/>
</dbReference>
<dbReference type="PROSITE" id="PS50977">
    <property type="entry name" value="HTH_TETR_2"/>
    <property type="match status" value="1"/>
</dbReference>
<accession>A0A502E8K4</accession>
<dbReference type="PANTHER" id="PTHR30055">
    <property type="entry name" value="HTH-TYPE TRANSCRIPTIONAL REGULATOR RUTR"/>
    <property type="match status" value="1"/>
</dbReference>
<keyword evidence="1 2" id="KW-0238">DNA-binding</keyword>
<dbReference type="InterPro" id="IPR009057">
    <property type="entry name" value="Homeodomain-like_sf"/>
</dbReference>
<protein>
    <submittedName>
        <fullName evidence="4">TetR/AcrR family transcriptional regulator</fullName>
    </submittedName>
</protein>
<dbReference type="SUPFAM" id="SSF46689">
    <property type="entry name" value="Homeodomain-like"/>
    <property type="match status" value="1"/>
</dbReference>
<gene>
    <name evidence="4" type="ORF">EAH80_17725</name>
</gene>
<keyword evidence="5" id="KW-1185">Reference proteome</keyword>
<dbReference type="OrthoDB" id="9795011at2"/>